<name>A0ABQ9UFD2_SAGOE</name>
<dbReference type="PANTHER" id="PTHR10715">
    <property type="entry name" value="60S RIBOSOMAL PROTEIN L6"/>
    <property type="match status" value="1"/>
</dbReference>
<keyword evidence="4" id="KW-0687">Ribonucleoprotein</keyword>
<gene>
    <name evidence="4" type="primary">RPL6_38</name>
    <name evidence="4" type="ORF">P7K49_027172</name>
</gene>
<dbReference type="GO" id="GO:0005840">
    <property type="term" value="C:ribosome"/>
    <property type="evidence" value="ECO:0007669"/>
    <property type="project" value="UniProtKB-KW"/>
</dbReference>
<feature type="compositionally biased region" description="Basic residues" evidence="2">
    <location>
        <begin position="26"/>
        <end position="42"/>
    </location>
</feature>
<protein>
    <submittedName>
        <fullName evidence="4">60S ribosomal protein L6</fullName>
    </submittedName>
</protein>
<feature type="domain" description="Large ribosomal subunit protein uL6 N-terminal" evidence="3">
    <location>
        <begin position="37"/>
        <end position="94"/>
    </location>
</feature>
<evidence type="ECO:0000313" key="5">
    <source>
        <dbReference type="Proteomes" id="UP001266305"/>
    </source>
</evidence>
<comment type="caution">
    <text evidence="4">The sequence shown here is derived from an EMBL/GenBank/DDBJ whole genome shotgun (WGS) entry which is preliminary data.</text>
</comment>
<organism evidence="4 5">
    <name type="scientific">Saguinus oedipus</name>
    <name type="common">Cotton-top tamarin</name>
    <name type="synonym">Oedipomidas oedipus</name>
    <dbReference type="NCBI Taxonomy" id="9490"/>
    <lineage>
        <taxon>Eukaryota</taxon>
        <taxon>Metazoa</taxon>
        <taxon>Chordata</taxon>
        <taxon>Craniata</taxon>
        <taxon>Vertebrata</taxon>
        <taxon>Euteleostomi</taxon>
        <taxon>Mammalia</taxon>
        <taxon>Eutheria</taxon>
        <taxon>Euarchontoglires</taxon>
        <taxon>Primates</taxon>
        <taxon>Haplorrhini</taxon>
        <taxon>Platyrrhini</taxon>
        <taxon>Cebidae</taxon>
        <taxon>Callitrichinae</taxon>
        <taxon>Saguinus</taxon>
    </lineage>
</organism>
<evidence type="ECO:0000256" key="2">
    <source>
        <dbReference type="SAM" id="MobiDB-lite"/>
    </source>
</evidence>
<dbReference type="InterPro" id="IPR000915">
    <property type="entry name" value="60S_ribosomal_eL6"/>
</dbReference>
<keyword evidence="5" id="KW-1185">Reference proteome</keyword>
<dbReference type="Pfam" id="PF03868">
    <property type="entry name" value="Ribosomal_L6e_N"/>
    <property type="match status" value="1"/>
</dbReference>
<dbReference type="Proteomes" id="UP001266305">
    <property type="component" value="Unassembled WGS sequence"/>
</dbReference>
<evidence type="ECO:0000259" key="3">
    <source>
        <dbReference type="Pfam" id="PF03868"/>
    </source>
</evidence>
<dbReference type="EMBL" id="JASSZA010000013">
    <property type="protein sequence ID" value="KAK2095756.1"/>
    <property type="molecule type" value="Genomic_DNA"/>
</dbReference>
<evidence type="ECO:0000256" key="1">
    <source>
        <dbReference type="ARBA" id="ARBA00034092"/>
    </source>
</evidence>
<keyword evidence="4" id="KW-0689">Ribosomal protein</keyword>
<feature type="region of interest" description="Disordered" evidence="2">
    <location>
        <begin position="1"/>
        <end position="48"/>
    </location>
</feature>
<evidence type="ECO:0000313" key="4">
    <source>
        <dbReference type="EMBL" id="KAK2095756.1"/>
    </source>
</evidence>
<proteinExistence type="predicted"/>
<accession>A0ABQ9UFD2</accession>
<comment type="function">
    <text evidence="1">Component of the large ribosomal subunit. The ribosome is a large ribonucleoprotein complex responsible for the synthesis of proteins in the cell.</text>
</comment>
<feature type="compositionally biased region" description="Basic and acidic residues" evidence="2">
    <location>
        <begin position="1"/>
        <end position="25"/>
    </location>
</feature>
<dbReference type="PANTHER" id="PTHR10715:SF0">
    <property type="entry name" value="LARGE RIBOSOMAL SUBUNIT PROTEIN EL6"/>
    <property type="match status" value="1"/>
</dbReference>
<dbReference type="InterPro" id="IPR005568">
    <property type="entry name" value="Ribosomal_uL6_N"/>
</dbReference>
<sequence length="135" mass="14951">MAGEKAEKTDTKEKKPEAKKADAGSKVKKGNLKAKTPKKGKPHCSCNPVLVRGIGRHSRSAMYSRKAMYKKYSTAKSEVEKKKKEKVLATVTKPVGGDRNGGTRVVKLRKMPRYYPTEDVPRKLLSHGKNPLVST</sequence>
<reference evidence="4 5" key="1">
    <citation type="submission" date="2023-05" db="EMBL/GenBank/DDBJ databases">
        <title>B98-5 Cell Line De Novo Hybrid Assembly: An Optical Mapping Approach.</title>
        <authorList>
            <person name="Kananen K."/>
            <person name="Auerbach J.A."/>
            <person name="Kautto E."/>
            <person name="Blachly J.S."/>
        </authorList>
    </citation>
    <scope>NUCLEOTIDE SEQUENCE [LARGE SCALE GENOMIC DNA]</scope>
    <source>
        <strain evidence="4">B95-8</strain>
        <tissue evidence="4">Cell line</tissue>
    </source>
</reference>